<accession>A0A6I3LLY6</accession>
<dbReference type="AlphaFoldDB" id="A0A6I3LLY6"/>
<dbReference type="RefSeq" id="WP_155092337.1">
    <property type="nucleotide sequence ID" value="NZ_CP102754.1"/>
</dbReference>
<evidence type="ECO:0000313" key="2">
    <source>
        <dbReference type="EMBL" id="MTG98310.1"/>
    </source>
</evidence>
<gene>
    <name evidence="2" type="ORF">GJV76_09255</name>
</gene>
<feature type="domain" description="DNA mimic protein DMP19 C-terminal" evidence="1">
    <location>
        <begin position="38"/>
        <end position="151"/>
    </location>
</feature>
<reference evidence="2 3" key="1">
    <citation type="submission" date="2019-11" db="EMBL/GenBank/DDBJ databases">
        <title>Genome of Strain BIT-d1.</title>
        <authorList>
            <person name="Yang Y."/>
        </authorList>
    </citation>
    <scope>NUCLEOTIDE SEQUENCE [LARGE SCALE GENOMIC DNA]</scope>
    <source>
        <strain evidence="2 3">BIT-d1</strain>
    </source>
</reference>
<dbReference type="EMBL" id="WMJX01000017">
    <property type="protein sequence ID" value="MTG98310.1"/>
    <property type="molecule type" value="Genomic_DNA"/>
</dbReference>
<organism evidence="2 3">
    <name type="scientific">Myroides albus</name>
    <dbReference type="NCBI Taxonomy" id="2562892"/>
    <lineage>
        <taxon>Bacteria</taxon>
        <taxon>Pseudomonadati</taxon>
        <taxon>Bacteroidota</taxon>
        <taxon>Flavobacteriia</taxon>
        <taxon>Flavobacteriales</taxon>
        <taxon>Flavobacteriaceae</taxon>
        <taxon>Myroides</taxon>
    </lineage>
</organism>
<protein>
    <recommendedName>
        <fullName evidence="1">DNA mimic protein DMP19 C-terminal domain-containing protein</fullName>
    </recommendedName>
</protein>
<evidence type="ECO:0000259" key="1">
    <source>
        <dbReference type="Pfam" id="PF14300"/>
    </source>
</evidence>
<comment type="caution">
    <text evidence="2">The sequence shown here is derived from an EMBL/GenBank/DDBJ whole genome shotgun (WGS) entry which is preliminary data.</text>
</comment>
<dbReference type="OrthoDB" id="3720724at2"/>
<evidence type="ECO:0000313" key="3">
    <source>
        <dbReference type="Proteomes" id="UP000438760"/>
    </source>
</evidence>
<proteinExistence type="predicted"/>
<dbReference type="Proteomes" id="UP000438760">
    <property type="component" value="Unassembled WGS sequence"/>
</dbReference>
<dbReference type="Pfam" id="PF14300">
    <property type="entry name" value="DMP19"/>
    <property type="match status" value="1"/>
</dbReference>
<sequence length="171" mass="20221">MREFEYILISENSFENNDLINSNISVINYLRASEVNDDELHPDGFTSYCVDYFHTILKDQGLAKFIHESKWELELIEIIEAGLEAIGNTEYLEYFQKQMRKIKLFSKVKLAKFLDSKFESQKDIALLLEDNSFKDFTSDLKEDHQNWLRNHPDLKVVSIDEMQKIIVDFIQ</sequence>
<name>A0A6I3LLY6_9FLAO</name>
<dbReference type="InterPro" id="IPR025402">
    <property type="entry name" value="DMP19_C"/>
</dbReference>
<keyword evidence="3" id="KW-1185">Reference proteome</keyword>